<evidence type="ECO:0000259" key="4">
    <source>
        <dbReference type="Pfam" id="PF07728"/>
    </source>
</evidence>
<dbReference type="STRING" id="1796497.GCE9029_01108"/>
<evidence type="ECO:0000259" key="5">
    <source>
        <dbReference type="Pfam" id="PF08406"/>
    </source>
</evidence>
<dbReference type="GO" id="GO:0005524">
    <property type="term" value="F:ATP binding"/>
    <property type="evidence" value="ECO:0007669"/>
    <property type="project" value="UniProtKB-KW"/>
</dbReference>
<feature type="domain" description="CbbQ/NirQ/NorQ C-terminal" evidence="5">
    <location>
        <begin position="188"/>
        <end position="270"/>
    </location>
</feature>
<accession>A0A128EXD9</accession>
<dbReference type="Gene3D" id="3.40.50.300">
    <property type="entry name" value="P-loop containing nucleotide triphosphate hydrolases"/>
    <property type="match status" value="1"/>
</dbReference>
<dbReference type="InterPro" id="IPR011704">
    <property type="entry name" value="ATPase_dyneun-rel_AAA"/>
</dbReference>
<dbReference type="RefSeq" id="WP_082804285.1">
    <property type="nucleotide sequence ID" value="NZ_FIZX01000001.1"/>
</dbReference>
<comment type="similarity">
    <text evidence="1">Belongs to the CbbQ/NirQ/NorQ/GpvN family.</text>
</comment>
<sequence length="273" mass="30536">MSQAIPTMPRDNQYLIISEPYYQESGDEMSLYQAAYDSRIPMMLKGPTGCGKTRFIEHMAWRLGKPLITISCHEDMTASDLIGRYLLNADGTYWQDGPLTTAARIGAICYLDEVVEARQDTTVAIHSLTDYRRTLSLEKKGELLQAHEDFQLVISYNPGYQTLMKDLKTSTKQRFAALEFEYPDEETEISIVCHETGIDEGTAGRLIQIAKHARNLVGHGLNEGISTRLLVYTAQLIKKGIPPVAACHMALVRPLSDDADIRETLEATVQGCF</sequence>
<gene>
    <name evidence="6" type="primary">nirQ</name>
    <name evidence="6" type="ORF">GCE9029_01108</name>
</gene>
<protein>
    <submittedName>
        <fullName evidence="6">Denitrification regulatory protein NirQ</fullName>
    </submittedName>
</protein>
<evidence type="ECO:0000256" key="1">
    <source>
        <dbReference type="ARBA" id="ARBA00009417"/>
    </source>
</evidence>
<keyword evidence="7" id="KW-1185">Reference proteome</keyword>
<reference evidence="7" key="1">
    <citation type="submission" date="2016-02" db="EMBL/GenBank/DDBJ databases">
        <authorList>
            <person name="Rodrigo-Torres Lidia"/>
            <person name="Arahal R.David."/>
        </authorList>
    </citation>
    <scope>NUCLEOTIDE SEQUENCE [LARGE SCALE GENOMIC DNA]</scope>
    <source>
        <strain evidence="7">CECT 9029</strain>
    </source>
</reference>
<dbReference type="SUPFAM" id="SSF52540">
    <property type="entry name" value="P-loop containing nucleoside triphosphate hydrolases"/>
    <property type="match status" value="1"/>
</dbReference>
<dbReference type="AlphaFoldDB" id="A0A128EXD9"/>
<dbReference type="InterPro" id="IPR027417">
    <property type="entry name" value="P-loop_NTPase"/>
</dbReference>
<name>A0A128EXD9_9GAMM</name>
<dbReference type="Pfam" id="PF07728">
    <property type="entry name" value="AAA_5"/>
    <property type="match status" value="1"/>
</dbReference>
<keyword evidence="2" id="KW-0547">Nucleotide-binding</keyword>
<dbReference type="Proteomes" id="UP000071641">
    <property type="component" value="Unassembled WGS sequence"/>
</dbReference>
<keyword evidence="3" id="KW-0067">ATP-binding</keyword>
<feature type="domain" description="ATPase dynein-related AAA" evidence="4">
    <location>
        <begin position="42"/>
        <end position="175"/>
    </location>
</feature>
<evidence type="ECO:0000256" key="2">
    <source>
        <dbReference type="ARBA" id="ARBA00022741"/>
    </source>
</evidence>
<proteinExistence type="inferred from homology"/>
<evidence type="ECO:0000313" key="7">
    <source>
        <dbReference type="Proteomes" id="UP000071641"/>
    </source>
</evidence>
<organism evidence="6 7">
    <name type="scientific">Grimontia celer</name>
    <dbReference type="NCBI Taxonomy" id="1796497"/>
    <lineage>
        <taxon>Bacteria</taxon>
        <taxon>Pseudomonadati</taxon>
        <taxon>Pseudomonadota</taxon>
        <taxon>Gammaproteobacteria</taxon>
        <taxon>Vibrionales</taxon>
        <taxon>Vibrionaceae</taxon>
        <taxon>Grimontia</taxon>
    </lineage>
</organism>
<dbReference type="PANTHER" id="PTHR42759:SF7">
    <property type="entry name" value="DENITRIFICATION REGULATORY PROTEIN NIRQ"/>
    <property type="match status" value="1"/>
</dbReference>
<dbReference type="Pfam" id="PF08406">
    <property type="entry name" value="CbbQ_C"/>
    <property type="match status" value="1"/>
</dbReference>
<dbReference type="PANTHER" id="PTHR42759">
    <property type="entry name" value="MOXR FAMILY PROTEIN"/>
    <property type="match status" value="1"/>
</dbReference>
<evidence type="ECO:0000313" key="6">
    <source>
        <dbReference type="EMBL" id="CZF78875.1"/>
    </source>
</evidence>
<dbReference type="InterPro" id="IPR013615">
    <property type="entry name" value="CbbQ_C"/>
</dbReference>
<dbReference type="InterPro" id="IPR050764">
    <property type="entry name" value="CbbQ/NirQ/NorQ/GpvN"/>
</dbReference>
<evidence type="ECO:0000256" key="3">
    <source>
        <dbReference type="ARBA" id="ARBA00022840"/>
    </source>
</evidence>
<dbReference type="GO" id="GO:0016887">
    <property type="term" value="F:ATP hydrolysis activity"/>
    <property type="evidence" value="ECO:0007669"/>
    <property type="project" value="InterPro"/>
</dbReference>
<dbReference type="OrthoDB" id="9808317at2"/>
<dbReference type="EMBL" id="FIZX01000001">
    <property type="protein sequence ID" value="CZF78875.1"/>
    <property type="molecule type" value="Genomic_DNA"/>
</dbReference>